<evidence type="ECO:0000259" key="2">
    <source>
        <dbReference type="Pfam" id="PF24865"/>
    </source>
</evidence>
<dbReference type="Proteomes" id="UP000734854">
    <property type="component" value="Unassembled WGS sequence"/>
</dbReference>
<dbReference type="PANTHER" id="PTHR34366">
    <property type="entry name" value="OS07G0289901 PROTEIN-RELATED"/>
    <property type="match status" value="1"/>
</dbReference>
<keyword evidence="1" id="KW-0472">Membrane</keyword>
<evidence type="ECO:0000256" key="1">
    <source>
        <dbReference type="SAM" id="Phobius"/>
    </source>
</evidence>
<keyword evidence="4" id="KW-1185">Reference proteome</keyword>
<proteinExistence type="predicted"/>
<dbReference type="Pfam" id="PF24865">
    <property type="entry name" value="DUF7731"/>
    <property type="match status" value="1"/>
</dbReference>
<feature type="transmembrane region" description="Helical" evidence="1">
    <location>
        <begin position="181"/>
        <end position="196"/>
    </location>
</feature>
<keyword evidence="1" id="KW-1133">Transmembrane helix</keyword>
<protein>
    <recommendedName>
        <fullName evidence="2">DUF7731 domain-containing protein</fullName>
    </recommendedName>
</protein>
<dbReference type="PANTHER" id="PTHR34366:SF2">
    <property type="entry name" value="OS07G0289901 PROTEIN"/>
    <property type="match status" value="1"/>
</dbReference>
<keyword evidence="1" id="KW-0812">Transmembrane</keyword>
<dbReference type="AlphaFoldDB" id="A0A8J5HYW6"/>
<comment type="caution">
    <text evidence="3">The sequence shown here is derived from an EMBL/GenBank/DDBJ whole genome shotgun (WGS) entry which is preliminary data.</text>
</comment>
<dbReference type="InterPro" id="IPR056633">
    <property type="entry name" value="DUF7731"/>
</dbReference>
<evidence type="ECO:0000313" key="3">
    <source>
        <dbReference type="EMBL" id="KAG6532899.1"/>
    </source>
</evidence>
<dbReference type="EMBL" id="JACMSC010000002">
    <property type="protein sequence ID" value="KAG6532899.1"/>
    <property type="molecule type" value="Genomic_DNA"/>
</dbReference>
<organism evidence="3 4">
    <name type="scientific">Zingiber officinale</name>
    <name type="common">Ginger</name>
    <name type="synonym">Amomum zingiber</name>
    <dbReference type="NCBI Taxonomy" id="94328"/>
    <lineage>
        <taxon>Eukaryota</taxon>
        <taxon>Viridiplantae</taxon>
        <taxon>Streptophyta</taxon>
        <taxon>Embryophyta</taxon>
        <taxon>Tracheophyta</taxon>
        <taxon>Spermatophyta</taxon>
        <taxon>Magnoliopsida</taxon>
        <taxon>Liliopsida</taxon>
        <taxon>Zingiberales</taxon>
        <taxon>Zingiberaceae</taxon>
        <taxon>Zingiber</taxon>
    </lineage>
</organism>
<reference evidence="3 4" key="1">
    <citation type="submission" date="2020-08" db="EMBL/GenBank/DDBJ databases">
        <title>Plant Genome Project.</title>
        <authorList>
            <person name="Zhang R.-G."/>
        </authorList>
    </citation>
    <scope>NUCLEOTIDE SEQUENCE [LARGE SCALE GENOMIC DNA]</scope>
    <source>
        <tissue evidence="3">Rhizome</tissue>
    </source>
</reference>
<sequence length="197" mass="21342">MERGQKGFIFNGNGVIGLPAPNGPEIQLDSGSNLASSAGPHAVLDPIQNVMRLLKLPNYLEISTVGIVAKAMACFDNNVVYSNCQESYRLSAAGTFNVPLEATDDFCGGPCLYETKLLLSCVDHILYNFRFYNGASVGVVKYTLDEGCGHTRDFNVAEHLGENPFSYGYGNGYGYGHANKIAVPIYLLILFSVLLLM</sequence>
<gene>
    <name evidence="3" type="ORF">ZIOFF_006758</name>
</gene>
<name>A0A8J5HYW6_ZINOF</name>
<evidence type="ECO:0000313" key="4">
    <source>
        <dbReference type="Proteomes" id="UP000734854"/>
    </source>
</evidence>
<feature type="domain" description="DUF7731" evidence="2">
    <location>
        <begin position="66"/>
        <end position="159"/>
    </location>
</feature>
<accession>A0A8J5HYW6</accession>